<comment type="subcellular location">
    <subcellularLocation>
        <location evidence="1">Cell inner membrane</location>
        <topology evidence="1">Multi-pass membrane protein</topology>
    </subcellularLocation>
    <subcellularLocation>
        <location evidence="8">Cell membrane</location>
        <topology evidence="8">Multi-pass membrane protein</topology>
    </subcellularLocation>
</comment>
<feature type="transmembrane region" description="Helical" evidence="8">
    <location>
        <begin position="12"/>
        <end position="33"/>
    </location>
</feature>
<keyword evidence="5 8" id="KW-0812">Transmembrane</keyword>
<keyword evidence="11" id="KW-1185">Reference proteome</keyword>
<feature type="transmembrane region" description="Helical" evidence="8">
    <location>
        <begin position="132"/>
        <end position="151"/>
    </location>
</feature>
<organism evidence="10 11">
    <name type="scientific">Azorhizobium oxalatiphilum</name>
    <dbReference type="NCBI Taxonomy" id="980631"/>
    <lineage>
        <taxon>Bacteria</taxon>
        <taxon>Pseudomonadati</taxon>
        <taxon>Pseudomonadota</taxon>
        <taxon>Alphaproteobacteria</taxon>
        <taxon>Hyphomicrobiales</taxon>
        <taxon>Xanthobacteraceae</taxon>
        <taxon>Azorhizobium</taxon>
    </lineage>
</organism>
<feature type="transmembrane region" description="Helical" evidence="8">
    <location>
        <begin position="232"/>
        <end position="252"/>
    </location>
</feature>
<evidence type="ECO:0000256" key="2">
    <source>
        <dbReference type="ARBA" id="ARBA00022448"/>
    </source>
</evidence>
<reference evidence="10" key="2">
    <citation type="submission" date="2020-09" db="EMBL/GenBank/DDBJ databases">
        <authorList>
            <person name="Sun Q."/>
            <person name="Sedlacek I."/>
        </authorList>
    </citation>
    <scope>NUCLEOTIDE SEQUENCE</scope>
    <source>
        <strain evidence="10">CCM 7897</strain>
    </source>
</reference>
<dbReference type="PANTHER" id="PTHR43357">
    <property type="entry name" value="INNER MEMBRANE ABC TRANSPORTER PERMEASE PROTEIN YDCV"/>
    <property type="match status" value="1"/>
</dbReference>
<dbReference type="Pfam" id="PF00528">
    <property type="entry name" value="BPD_transp_1"/>
    <property type="match status" value="1"/>
</dbReference>
<accession>A0A917F3S3</accession>
<keyword evidence="4" id="KW-0997">Cell inner membrane</keyword>
<evidence type="ECO:0000313" key="11">
    <source>
        <dbReference type="Proteomes" id="UP000606044"/>
    </source>
</evidence>
<dbReference type="InterPro" id="IPR035906">
    <property type="entry name" value="MetI-like_sf"/>
</dbReference>
<keyword evidence="3" id="KW-1003">Cell membrane</keyword>
<gene>
    <name evidence="10" type="ORF">GCM10007301_03470</name>
</gene>
<feature type="domain" description="ABC transmembrane type-1" evidence="9">
    <location>
        <begin position="64"/>
        <end position="252"/>
    </location>
</feature>
<feature type="transmembrane region" description="Helical" evidence="8">
    <location>
        <begin position="64"/>
        <end position="90"/>
    </location>
</feature>
<evidence type="ECO:0000256" key="7">
    <source>
        <dbReference type="ARBA" id="ARBA00023136"/>
    </source>
</evidence>
<feature type="transmembrane region" description="Helical" evidence="8">
    <location>
        <begin position="188"/>
        <end position="212"/>
    </location>
</feature>
<evidence type="ECO:0000256" key="6">
    <source>
        <dbReference type="ARBA" id="ARBA00022989"/>
    </source>
</evidence>
<dbReference type="GO" id="GO:0055085">
    <property type="term" value="P:transmembrane transport"/>
    <property type="evidence" value="ECO:0007669"/>
    <property type="project" value="InterPro"/>
</dbReference>
<keyword evidence="2 8" id="KW-0813">Transport</keyword>
<dbReference type="PANTHER" id="PTHR43357:SF4">
    <property type="entry name" value="INNER MEMBRANE ABC TRANSPORTER PERMEASE PROTEIN YDCV"/>
    <property type="match status" value="1"/>
</dbReference>
<evidence type="ECO:0000256" key="5">
    <source>
        <dbReference type="ARBA" id="ARBA00022692"/>
    </source>
</evidence>
<evidence type="ECO:0000256" key="4">
    <source>
        <dbReference type="ARBA" id="ARBA00022519"/>
    </source>
</evidence>
<dbReference type="Proteomes" id="UP000606044">
    <property type="component" value="Unassembled WGS sequence"/>
</dbReference>
<evidence type="ECO:0000259" key="9">
    <source>
        <dbReference type="PROSITE" id="PS50928"/>
    </source>
</evidence>
<protein>
    <submittedName>
        <fullName evidence="10">Polyamine ABC transporter permease</fullName>
    </submittedName>
</protein>
<proteinExistence type="inferred from homology"/>
<evidence type="ECO:0000313" key="10">
    <source>
        <dbReference type="EMBL" id="GGF47438.1"/>
    </source>
</evidence>
<keyword evidence="7 8" id="KW-0472">Membrane</keyword>
<comment type="caution">
    <text evidence="10">The sequence shown here is derived from an EMBL/GenBank/DDBJ whole genome shotgun (WGS) entry which is preliminary data.</text>
</comment>
<dbReference type="EMBL" id="BMCT01000001">
    <property type="protein sequence ID" value="GGF47438.1"/>
    <property type="molecule type" value="Genomic_DNA"/>
</dbReference>
<reference evidence="10" key="1">
    <citation type="journal article" date="2014" name="Int. J. Syst. Evol. Microbiol.">
        <title>Complete genome sequence of Corynebacterium casei LMG S-19264T (=DSM 44701T), isolated from a smear-ripened cheese.</title>
        <authorList>
            <consortium name="US DOE Joint Genome Institute (JGI-PGF)"/>
            <person name="Walter F."/>
            <person name="Albersmeier A."/>
            <person name="Kalinowski J."/>
            <person name="Ruckert C."/>
        </authorList>
    </citation>
    <scope>NUCLEOTIDE SEQUENCE</scope>
    <source>
        <strain evidence="10">CCM 7897</strain>
    </source>
</reference>
<dbReference type="RefSeq" id="WP_188574819.1">
    <property type="nucleotide sequence ID" value="NZ_BMCT01000001.1"/>
</dbReference>
<dbReference type="Gene3D" id="1.10.3720.10">
    <property type="entry name" value="MetI-like"/>
    <property type="match status" value="1"/>
</dbReference>
<evidence type="ECO:0000256" key="1">
    <source>
        <dbReference type="ARBA" id="ARBA00004429"/>
    </source>
</evidence>
<dbReference type="GO" id="GO:0005886">
    <property type="term" value="C:plasma membrane"/>
    <property type="evidence" value="ECO:0007669"/>
    <property type="project" value="UniProtKB-SubCell"/>
</dbReference>
<dbReference type="CDD" id="cd06261">
    <property type="entry name" value="TM_PBP2"/>
    <property type="match status" value="1"/>
</dbReference>
<keyword evidence="6 8" id="KW-1133">Transmembrane helix</keyword>
<name>A0A917F3S3_9HYPH</name>
<sequence>MEDRPISLTLRIVAGIMLLFLLAPVLIVVPISFSADTYMAFPPSGWSVKWYVAIFQDPKMINAFWVSLALAVLTTVLSLAIGLPAAYVLVRLRPRGSEAMASFFTAPLLLPSIVLGLALLVVFATFGLLGTFQGFLAAHLVITLPYAVRVLSTALSTLPRAVEEAATTLGAPPLSVFFRVTLPMMRNAIVATSALAFLVSFDEVVLSLFMSGPRISTLPVEMYHHVENEADPMVAAISVLLIVLTFAVVVVVDRTAGLSRTFVK</sequence>
<dbReference type="AlphaFoldDB" id="A0A917F3S3"/>
<dbReference type="InterPro" id="IPR000515">
    <property type="entry name" value="MetI-like"/>
</dbReference>
<evidence type="ECO:0000256" key="8">
    <source>
        <dbReference type="RuleBase" id="RU363032"/>
    </source>
</evidence>
<comment type="similarity">
    <text evidence="8">Belongs to the binding-protein-dependent transport system permease family.</text>
</comment>
<dbReference type="PROSITE" id="PS50928">
    <property type="entry name" value="ABC_TM1"/>
    <property type="match status" value="1"/>
</dbReference>
<feature type="transmembrane region" description="Helical" evidence="8">
    <location>
        <begin position="102"/>
        <end position="126"/>
    </location>
</feature>
<evidence type="ECO:0000256" key="3">
    <source>
        <dbReference type="ARBA" id="ARBA00022475"/>
    </source>
</evidence>
<dbReference type="SUPFAM" id="SSF161098">
    <property type="entry name" value="MetI-like"/>
    <property type="match status" value="1"/>
</dbReference>